<dbReference type="RefSeq" id="WP_128214482.1">
    <property type="nucleotide sequence ID" value="NZ_CP025746.1"/>
</dbReference>
<accession>A0A3R5QWC7</accession>
<name>A0A3R5QWC7_9CLOT</name>
<organism evidence="1 2">
    <name type="scientific">Clostridium manihotivorum</name>
    <dbReference type="NCBI Taxonomy" id="2320868"/>
    <lineage>
        <taxon>Bacteria</taxon>
        <taxon>Bacillati</taxon>
        <taxon>Bacillota</taxon>
        <taxon>Clostridia</taxon>
        <taxon>Eubacteriales</taxon>
        <taxon>Clostridiaceae</taxon>
        <taxon>Clostridium</taxon>
    </lineage>
</organism>
<evidence type="ECO:0000313" key="2">
    <source>
        <dbReference type="Proteomes" id="UP000286268"/>
    </source>
</evidence>
<reference evidence="1 2" key="1">
    <citation type="submission" date="2018-01" db="EMBL/GenBank/DDBJ databases">
        <title>Genome Sequencing and Assembly of Anaerobacter polyendosporus strain CT4.</title>
        <authorList>
            <person name="Tachaapaikoon C."/>
            <person name="Sutheeworapong S."/>
            <person name="Jenjaroenpun P."/>
            <person name="Wongsurawat T."/>
            <person name="Nookeaw I."/>
            <person name="Cheawchanlertfa P."/>
            <person name="Kosugi A."/>
            <person name="Cheevadhanarak S."/>
            <person name="Ratanakhanokchai K."/>
        </authorList>
    </citation>
    <scope>NUCLEOTIDE SEQUENCE [LARGE SCALE GENOMIC DNA]</scope>
    <source>
        <strain evidence="1 2">CT4</strain>
    </source>
</reference>
<proteinExistence type="predicted"/>
<evidence type="ECO:0000313" key="1">
    <source>
        <dbReference type="EMBL" id="QAA33757.1"/>
    </source>
</evidence>
<dbReference type="EMBL" id="CP025746">
    <property type="protein sequence ID" value="QAA33757.1"/>
    <property type="molecule type" value="Genomic_DNA"/>
</dbReference>
<dbReference type="AlphaFoldDB" id="A0A3R5QWC7"/>
<sequence>MKLTLYDLWNHLEEYHEDSYEVIYNILQCFIDNSEKILFSVQKEFVDDNCINKKFIQDKTVCVSSEWMYNFPISSLPAPEIVWFEVSNLEEIEKSLEIDYLFNCVIIKHGAEIRDAEYIINSNEDLEYNSLSIREKYKGNFANNVVPKLRKILVNDLEIVDKRNN</sequence>
<protein>
    <submittedName>
        <fullName evidence="1">Uncharacterized protein</fullName>
    </submittedName>
</protein>
<keyword evidence="2" id="KW-1185">Reference proteome</keyword>
<dbReference type="OrthoDB" id="1938070at2"/>
<gene>
    <name evidence="1" type="ORF">C1I91_20175</name>
</gene>
<dbReference type="Proteomes" id="UP000286268">
    <property type="component" value="Chromosome"/>
</dbReference>
<dbReference type="KEGG" id="cmah:C1I91_20175"/>